<feature type="transmembrane region" description="Helical" evidence="7">
    <location>
        <begin position="68"/>
        <end position="94"/>
    </location>
</feature>
<evidence type="ECO:0000256" key="3">
    <source>
        <dbReference type="ARBA" id="ARBA00022475"/>
    </source>
</evidence>
<reference evidence="8 9" key="1">
    <citation type="submission" date="2020-07" db="EMBL/GenBank/DDBJ databases">
        <title>Complete genome sequence of Mycolicibacterium litorale like strain isolated from cardiac implantable electronic device infection.</title>
        <authorList>
            <person name="Fukano H."/>
            <person name="Miyama H."/>
            <person name="Hoshino Y."/>
        </authorList>
    </citation>
    <scope>NUCLEOTIDE SEQUENCE [LARGE SCALE GENOMIC DNA]</scope>
    <source>
        <strain evidence="8 9">NIIDNTM18</strain>
    </source>
</reference>
<organism evidence="8 9">
    <name type="scientific">Mycolicibacterium litorale</name>
    <dbReference type="NCBI Taxonomy" id="758802"/>
    <lineage>
        <taxon>Bacteria</taxon>
        <taxon>Bacillati</taxon>
        <taxon>Actinomycetota</taxon>
        <taxon>Actinomycetes</taxon>
        <taxon>Mycobacteriales</taxon>
        <taxon>Mycobacteriaceae</taxon>
        <taxon>Mycolicibacterium</taxon>
    </lineage>
</organism>
<evidence type="ECO:0000256" key="1">
    <source>
        <dbReference type="ARBA" id="ARBA00004651"/>
    </source>
</evidence>
<feature type="transmembrane region" description="Helical" evidence="7">
    <location>
        <begin position="106"/>
        <end position="126"/>
    </location>
</feature>
<proteinExistence type="inferred from homology"/>
<dbReference type="InterPro" id="IPR051907">
    <property type="entry name" value="DoxX-like_oxidoreductase"/>
</dbReference>
<comment type="similarity">
    <text evidence="2">Belongs to the DoxX family.</text>
</comment>
<feature type="transmembrane region" description="Helical" evidence="7">
    <location>
        <begin position="146"/>
        <end position="169"/>
    </location>
</feature>
<dbReference type="EMBL" id="AP023287">
    <property type="protein sequence ID" value="BCI54664.1"/>
    <property type="molecule type" value="Genomic_DNA"/>
</dbReference>
<comment type="subcellular location">
    <subcellularLocation>
        <location evidence="1">Cell membrane</location>
        <topology evidence="1">Multi-pass membrane protein</topology>
    </subcellularLocation>
</comment>
<sequence length="177" mass="18423">MTAYDWAPDTGVLILRVVLGLTMAAHGYNKFFGGGRIPGTAGWFDSIGMKPGMFHARVAATTEMAAGIGLAVGLLTPVPAAGFVALMLVAAWTVHRANGFFIVKEGWEYNLVLAAAAAAIPAIGPGRLSLDYALFHGTVVWDVVQGWWGLVIALALGLAGGIGQLAIFYRPPAKTGA</sequence>
<accession>A0A6S6P7R3</accession>
<dbReference type="Proteomes" id="UP000515734">
    <property type="component" value="Chromosome"/>
</dbReference>
<dbReference type="GO" id="GO:0005886">
    <property type="term" value="C:plasma membrane"/>
    <property type="evidence" value="ECO:0007669"/>
    <property type="project" value="UniProtKB-SubCell"/>
</dbReference>
<protein>
    <submittedName>
        <fullName evidence="8">DoxX subfamily protein</fullName>
    </submittedName>
</protein>
<evidence type="ECO:0000256" key="7">
    <source>
        <dbReference type="SAM" id="Phobius"/>
    </source>
</evidence>
<dbReference type="Pfam" id="PF07681">
    <property type="entry name" value="DoxX"/>
    <property type="match status" value="1"/>
</dbReference>
<evidence type="ECO:0000256" key="2">
    <source>
        <dbReference type="ARBA" id="ARBA00006679"/>
    </source>
</evidence>
<dbReference type="PANTHER" id="PTHR33452:SF1">
    <property type="entry name" value="INNER MEMBRANE PROTEIN YPHA-RELATED"/>
    <property type="match status" value="1"/>
</dbReference>
<dbReference type="RefSeq" id="WP_185292550.1">
    <property type="nucleotide sequence ID" value="NZ_AP023287.1"/>
</dbReference>
<evidence type="ECO:0000256" key="6">
    <source>
        <dbReference type="ARBA" id="ARBA00023136"/>
    </source>
</evidence>
<evidence type="ECO:0000313" key="9">
    <source>
        <dbReference type="Proteomes" id="UP000515734"/>
    </source>
</evidence>
<gene>
    <name evidence="8" type="ORF">NIIDNTM18_39420</name>
</gene>
<dbReference type="InterPro" id="IPR032808">
    <property type="entry name" value="DoxX"/>
</dbReference>
<evidence type="ECO:0000256" key="5">
    <source>
        <dbReference type="ARBA" id="ARBA00022989"/>
    </source>
</evidence>
<evidence type="ECO:0000256" key="4">
    <source>
        <dbReference type="ARBA" id="ARBA00022692"/>
    </source>
</evidence>
<name>A0A6S6P7R3_9MYCO</name>
<dbReference type="AlphaFoldDB" id="A0A6S6P7R3"/>
<dbReference type="PANTHER" id="PTHR33452">
    <property type="entry name" value="OXIDOREDUCTASE CATD-RELATED"/>
    <property type="match status" value="1"/>
</dbReference>
<keyword evidence="3" id="KW-1003">Cell membrane</keyword>
<keyword evidence="6 7" id="KW-0472">Membrane</keyword>
<keyword evidence="4 7" id="KW-0812">Transmembrane</keyword>
<keyword evidence="5 7" id="KW-1133">Transmembrane helix</keyword>
<evidence type="ECO:0000313" key="8">
    <source>
        <dbReference type="EMBL" id="BCI54664.1"/>
    </source>
</evidence>